<comment type="caution">
    <text evidence="2">The sequence shown here is derived from an EMBL/GenBank/DDBJ whole genome shotgun (WGS) entry which is preliminary data.</text>
</comment>
<evidence type="ECO:0000256" key="1">
    <source>
        <dbReference type="SAM" id="SignalP"/>
    </source>
</evidence>
<name>A0A834DPE5_9CHIR</name>
<evidence type="ECO:0000313" key="2">
    <source>
        <dbReference type="EMBL" id="KAF6088491.1"/>
    </source>
</evidence>
<sequence length="193" mass="21440">MAGLVFLTLHLPTLFCLPAPHLKGLRKFARAAKAPQAGGLNSSRKASSLRLEAVSPSQTRCWRSLPPRGLWGRICSRPLPLCLLVILSAPLCVQIPKPLLFCFLRFYLFIFRERGKGGRKRGRETSTYSCVLPAPTTPNLPHNPGMCPDWESNQQPLGSQTSVQSIELHQPGLISCYKETRQVPLEHTLITAF</sequence>
<reference evidence="2 3" key="1">
    <citation type="journal article" date="2020" name="Nature">
        <title>Six reference-quality genomes reveal evolution of bat adaptations.</title>
        <authorList>
            <person name="Jebb D."/>
            <person name="Huang Z."/>
            <person name="Pippel M."/>
            <person name="Hughes G.M."/>
            <person name="Lavrichenko K."/>
            <person name="Devanna P."/>
            <person name="Winkler S."/>
            <person name="Jermiin L.S."/>
            <person name="Skirmuntt E.C."/>
            <person name="Katzourakis A."/>
            <person name="Burkitt-Gray L."/>
            <person name="Ray D.A."/>
            <person name="Sullivan K.A.M."/>
            <person name="Roscito J.G."/>
            <person name="Kirilenko B.M."/>
            <person name="Davalos L.M."/>
            <person name="Corthals A.P."/>
            <person name="Power M.L."/>
            <person name="Jones G."/>
            <person name="Ransome R.D."/>
            <person name="Dechmann D.K.N."/>
            <person name="Locatelli A.G."/>
            <person name="Puechmaille S.J."/>
            <person name="Fedrigo O."/>
            <person name="Jarvis E.D."/>
            <person name="Hiller M."/>
            <person name="Vernes S.C."/>
            <person name="Myers E.W."/>
            <person name="Teeling E.C."/>
        </authorList>
    </citation>
    <scope>NUCLEOTIDE SEQUENCE [LARGE SCALE GENOMIC DNA]</scope>
    <source>
        <strain evidence="2">Bat1K_MPI-CBG_1</strain>
    </source>
</reference>
<keyword evidence="1" id="KW-0732">Signal</keyword>
<accession>A0A834DPE5</accession>
<gene>
    <name evidence="2" type="ORF">HJG60_008315</name>
</gene>
<dbReference type="Proteomes" id="UP000664940">
    <property type="component" value="Unassembled WGS sequence"/>
</dbReference>
<protein>
    <submittedName>
        <fullName evidence="2">Uncharacterized protein</fullName>
    </submittedName>
</protein>
<organism evidence="2 3">
    <name type="scientific">Phyllostomus discolor</name>
    <name type="common">pale spear-nosed bat</name>
    <dbReference type="NCBI Taxonomy" id="89673"/>
    <lineage>
        <taxon>Eukaryota</taxon>
        <taxon>Metazoa</taxon>
        <taxon>Chordata</taxon>
        <taxon>Craniata</taxon>
        <taxon>Vertebrata</taxon>
        <taxon>Euteleostomi</taxon>
        <taxon>Mammalia</taxon>
        <taxon>Eutheria</taxon>
        <taxon>Laurasiatheria</taxon>
        <taxon>Chiroptera</taxon>
        <taxon>Yangochiroptera</taxon>
        <taxon>Phyllostomidae</taxon>
        <taxon>Phyllostominae</taxon>
        <taxon>Phyllostomus</taxon>
    </lineage>
</organism>
<evidence type="ECO:0000313" key="3">
    <source>
        <dbReference type="Proteomes" id="UP000664940"/>
    </source>
</evidence>
<dbReference type="EMBL" id="JABVXQ010000010">
    <property type="protein sequence ID" value="KAF6088491.1"/>
    <property type="molecule type" value="Genomic_DNA"/>
</dbReference>
<proteinExistence type="predicted"/>
<dbReference type="AlphaFoldDB" id="A0A834DPE5"/>
<feature type="signal peptide" evidence="1">
    <location>
        <begin position="1"/>
        <end position="16"/>
    </location>
</feature>
<feature type="chain" id="PRO_5032947560" evidence="1">
    <location>
        <begin position="17"/>
        <end position="193"/>
    </location>
</feature>